<dbReference type="InterPro" id="IPR012346">
    <property type="entry name" value="p53/RUNT-type_TF_DNA-bd_sf"/>
</dbReference>
<comment type="subcellular location">
    <subcellularLocation>
        <location evidence="2">Nucleus</location>
    </subcellularLocation>
</comment>
<evidence type="ECO:0000256" key="2">
    <source>
        <dbReference type="ARBA" id="ARBA00004123"/>
    </source>
</evidence>
<evidence type="ECO:0000256" key="11">
    <source>
        <dbReference type="ARBA" id="ARBA00023242"/>
    </source>
</evidence>
<evidence type="ECO:0000313" key="14">
    <source>
        <dbReference type="Proteomes" id="UP000695000"/>
    </source>
</evidence>
<gene>
    <name evidence="15" type="primary">LOC108569034</name>
</gene>
<protein>
    <submittedName>
        <fullName evidence="15">Cellular tumor antigen p53</fullName>
    </submittedName>
</protein>
<keyword evidence="5" id="KW-0479">Metal-binding</keyword>
<evidence type="ECO:0000256" key="12">
    <source>
        <dbReference type="SAM" id="MobiDB-lite"/>
    </source>
</evidence>
<dbReference type="PRINTS" id="PR00386">
    <property type="entry name" value="P53SUPPRESSR"/>
</dbReference>
<dbReference type="Pfam" id="PF00870">
    <property type="entry name" value="P53"/>
    <property type="match status" value="1"/>
</dbReference>
<keyword evidence="6" id="KW-0862">Zinc</keyword>
<keyword evidence="10" id="KW-0804">Transcription</keyword>
<dbReference type="PANTHER" id="PTHR11447:SF16">
    <property type="entry name" value="P53 PROTEIN LONG FORM VARIANT 1"/>
    <property type="match status" value="1"/>
</dbReference>
<evidence type="ECO:0000256" key="5">
    <source>
        <dbReference type="ARBA" id="ARBA00022723"/>
    </source>
</evidence>
<feature type="compositionally biased region" description="Basic and acidic residues" evidence="12">
    <location>
        <begin position="249"/>
        <end position="258"/>
    </location>
</feature>
<evidence type="ECO:0000256" key="1">
    <source>
        <dbReference type="ARBA" id="ARBA00001947"/>
    </source>
</evidence>
<dbReference type="InterPro" id="IPR008967">
    <property type="entry name" value="p53-like_TF_DNA-bd_sf"/>
</dbReference>
<keyword evidence="14" id="KW-1185">Reference proteome</keyword>
<evidence type="ECO:0000256" key="3">
    <source>
        <dbReference type="ARBA" id="ARBA00006167"/>
    </source>
</evidence>
<evidence type="ECO:0000256" key="9">
    <source>
        <dbReference type="ARBA" id="ARBA00023159"/>
    </source>
</evidence>
<feature type="domain" description="p53 DNA-binding" evidence="13">
    <location>
        <begin position="65"/>
        <end position="255"/>
    </location>
</feature>
<keyword evidence="7" id="KW-0805">Transcription regulation</keyword>
<comment type="similarity">
    <text evidence="3">Belongs to the p53 family.</text>
</comment>
<reference evidence="15" key="1">
    <citation type="submission" date="2025-08" db="UniProtKB">
        <authorList>
            <consortium name="RefSeq"/>
        </authorList>
    </citation>
    <scope>IDENTIFICATION</scope>
    <source>
        <tissue evidence="15">Whole Larva</tissue>
    </source>
</reference>
<evidence type="ECO:0000256" key="6">
    <source>
        <dbReference type="ARBA" id="ARBA00022833"/>
    </source>
</evidence>
<sequence length="339" mass="38693">MNNQDQAMSTQDSFSDLAVLLPNHGSFDLVSHITSPEDTNFASDILETMLQMKQEVVETPQIISKEYYKGDYDFELEIPPNHGTKAQWAFSSPLNKLFILMHQRFPVYFKCNRSQERLYVRATPIYSNDQFSQDIVHRCLGHSQESEASNRDVAPDVIQHIIRVHSPGAEYVGSKSAKKTLSVVFPLGELQAGDNCHRHNFEFFCKNSCPTGMDRKSIDVIFTLENEFGVIRGRQTIGARICSCPKRDKDKEETDFYGKRAPKQLTSVPNGKKRKQATATEDSDKIYNLQLRIAGKDNYEECLRLVHDHMLGSIDRQGHTQNKARCLQEIKKKIASRSE</sequence>
<keyword evidence="9" id="KW-0010">Activator</keyword>
<evidence type="ECO:0000256" key="7">
    <source>
        <dbReference type="ARBA" id="ARBA00023015"/>
    </source>
</evidence>
<dbReference type="SUPFAM" id="SSF49417">
    <property type="entry name" value="p53-like transcription factors"/>
    <property type="match status" value="1"/>
</dbReference>
<name>A0ABM1NGF9_NICVS</name>
<evidence type="ECO:0000256" key="10">
    <source>
        <dbReference type="ARBA" id="ARBA00023163"/>
    </source>
</evidence>
<dbReference type="PANTHER" id="PTHR11447">
    <property type="entry name" value="CELLULAR TUMOR ANTIGEN P53"/>
    <property type="match status" value="1"/>
</dbReference>
<keyword evidence="11" id="KW-0539">Nucleus</keyword>
<comment type="cofactor">
    <cofactor evidence="1">
        <name>Zn(2+)</name>
        <dbReference type="ChEBI" id="CHEBI:29105"/>
    </cofactor>
</comment>
<dbReference type="InterPro" id="IPR002117">
    <property type="entry name" value="p53_tumour_suppressor"/>
</dbReference>
<organism evidence="14 15">
    <name type="scientific">Nicrophorus vespilloides</name>
    <name type="common">Boreal carrion beetle</name>
    <dbReference type="NCBI Taxonomy" id="110193"/>
    <lineage>
        <taxon>Eukaryota</taxon>
        <taxon>Metazoa</taxon>
        <taxon>Ecdysozoa</taxon>
        <taxon>Arthropoda</taxon>
        <taxon>Hexapoda</taxon>
        <taxon>Insecta</taxon>
        <taxon>Pterygota</taxon>
        <taxon>Neoptera</taxon>
        <taxon>Endopterygota</taxon>
        <taxon>Coleoptera</taxon>
        <taxon>Polyphaga</taxon>
        <taxon>Staphyliniformia</taxon>
        <taxon>Silphidae</taxon>
        <taxon>Nicrophorinae</taxon>
        <taxon>Nicrophorus</taxon>
    </lineage>
</organism>
<keyword evidence="4" id="KW-0053">Apoptosis</keyword>
<evidence type="ECO:0000256" key="4">
    <source>
        <dbReference type="ARBA" id="ARBA00022703"/>
    </source>
</evidence>
<dbReference type="CDD" id="cd08367">
    <property type="entry name" value="P53"/>
    <property type="match status" value="1"/>
</dbReference>
<evidence type="ECO:0000256" key="8">
    <source>
        <dbReference type="ARBA" id="ARBA00023125"/>
    </source>
</evidence>
<proteinExistence type="inferred from homology"/>
<feature type="region of interest" description="Disordered" evidence="12">
    <location>
        <begin position="249"/>
        <end position="279"/>
    </location>
</feature>
<dbReference type="InterPro" id="IPR011615">
    <property type="entry name" value="p53_DNA-bd"/>
</dbReference>
<accession>A0ABM1NGF9</accession>
<dbReference type="GeneID" id="108569034"/>
<evidence type="ECO:0000313" key="15">
    <source>
        <dbReference type="RefSeq" id="XP_017785909.1"/>
    </source>
</evidence>
<evidence type="ECO:0000259" key="13">
    <source>
        <dbReference type="Pfam" id="PF00870"/>
    </source>
</evidence>
<keyword evidence="8" id="KW-0238">DNA-binding</keyword>
<dbReference type="Gene3D" id="2.60.40.720">
    <property type="match status" value="1"/>
</dbReference>
<dbReference type="RefSeq" id="XP_017785909.1">
    <property type="nucleotide sequence ID" value="XM_017930420.1"/>
</dbReference>
<dbReference type="Proteomes" id="UP000695000">
    <property type="component" value="Unplaced"/>
</dbReference>